<protein>
    <submittedName>
        <fullName evidence="5">GDSL-type esterase/lipase family protein</fullName>
    </submittedName>
</protein>
<dbReference type="InterPro" id="IPR051532">
    <property type="entry name" value="Ester_Hydrolysis_Enzymes"/>
</dbReference>
<gene>
    <name evidence="5" type="ORF">SHK19_13260</name>
</gene>
<dbReference type="Gene3D" id="3.40.50.1110">
    <property type="entry name" value="SGNH hydrolase"/>
    <property type="match status" value="1"/>
</dbReference>
<evidence type="ECO:0000256" key="2">
    <source>
        <dbReference type="ARBA" id="ARBA00023326"/>
    </source>
</evidence>
<keyword evidence="1" id="KW-0378">Hydrolase</keyword>
<name>A0ABZ0ZL50_9ACTN</name>
<dbReference type="InterPro" id="IPR013783">
    <property type="entry name" value="Ig-like_fold"/>
</dbReference>
<sequence>MRAALGLAGVMLLAGLGPGPSARAVDATSPDPVRILLVGDSVTQGSSGDWTWRYRLWRHFVAAGVPVDFVGPRSDLWDNLTDQPGSMAYADPRFDKDHAARWGMQAFVPDVPAGRLVEDHRPDVVVVMLGVNDLLYGASPEAVAGRTVELVDEVHAADLEVDVVLAEATQTWFPGVTEFNDLLDDVASEVDDATGQVVVARTAARYASDADTWDTSHPNAQGEVKIAAAVADGLSEVGVGPPASRPLPAVPVGPRSGAEVTAVAGDGFITLAWTGPPGATAQLVWGRDVTADERWHRFPFPVTGVTWTAHYLTNGHRYRYRLQPMKGDDAPDGAVFSNIITAVPFRPPAAPSRLRAEPRQRCTTLTWREPAFATRYTVARRTPSGWRALGSTQRPRFIAERLPNVPAWQFRVRAWHRDVAGQAERIRVLRGRSAGSCE</sequence>
<proteinExistence type="predicted"/>
<dbReference type="SUPFAM" id="SSF52266">
    <property type="entry name" value="SGNH hydrolase"/>
    <property type="match status" value="1"/>
</dbReference>
<dbReference type="InterPro" id="IPR003961">
    <property type="entry name" value="FN3_dom"/>
</dbReference>
<keyword evidence="1" id="KW-0326">Glycosidase</keyword>
<evidence type="ECO:0000313" key="6">
    <source>
        <dbReference type="Proteomes" id="UP001327225"/>
    </source>
</evidence>
<evidence type="ECO:0000256" key="1">
    <source>
        <dbReference type="ARBA" id="ARBA00023295"/>
    </source>
</evidence>
<dbReference type="EMBL" id="CP141059">
    <property type="protein sequence ID" value="WQQ24933.1"/>
    <property type="molecule type" value="Genomic_DNA"/>
</dbReference>
<keyword evidence="6" id="KW-1185">Reference proteome</keyword>
<reference evidence="6" key="1">
    <citation type="submission" date="2023-12" db="EMBL/GenBank/DDBJ databases">
        <title>Novel species in genus Nocardioides.</title>
        <authorList>
            <person name="Zhou H."/>
        </authorList>
    </citation>
    <scope>NUCLEOTIDE SEQUENCE [LARGE SCALE GENOMIC DNA]</scope>
    <source>
        <strain evidence="6">HM61</strain>
    </source>
</reference>
<feature type="signal peptide" evidence="3">
    <location>
        <begin position="1"/>
        <end position="24"/>
    </location>
</feature>
<dbReference type="Pfam" id="PF13472">
    <property type="entry name" value="Lipase_GDSL_2"/>
    <property type="match status" value="1"/>
</dbReference>
<dbReference type="PANTHER" id="PTHR30383:SF5">
    <property type="entry name" value="SGNH HYDROLASE-TYPE ESTERASE DOMAIN-CONTAINING PROTEIN"/>
    <property type="match status" value="1"/>
</dbReference>
<organism evidence="5 6">
    <name type="scientific">Nocardioides bizhenqiangii</name>
    <dbReference type="NCBI Taxonomy" id="3095076"/>
    <lineage>
        <taxon>Bacteria</taxon>
        <taxon>Bacillati</taxon>
        <taxon>Actinomycetota</taxon>
        <taxon>Actinomycetes</taxon>
        <taxon>Propionibacteriales</taxon>
        <taxon>Nocardioidaceae</taxon>
        <taxon>Nocardioides</taxon>
    </lineage>
</organism>
<evidence type="ECO:0000313" key="5">
    <source>
        <dbReference type="EMBL" id="WQQ24933.1"/>
    </source>
</evidence>
<feature type="chain" id="PRO_5046331192" evidence="3">
    <location>
        <begin position="25"/>
        <end position="438"/>
    </location>
</feature>
<feature type="domain" description="Fibronectin type-III" evidence="4">
    <location>
        <begin position="348"/>
        <end position="423"/>
    </location>
</feature>
<dbReference type="Proteomes" id="UP001327225">
    <property type="component" value="Chromosome"/>
</dbReference>
<evidence type="ECO:0000256" key="3">
    <source>
        <dbReference type="SAM" id="SignalP"/>
    </source>
</evidence>
<dbReference type="InterPro" id="IPR036116">
    <property type="entry name" value="FN3_sf"/>
</dbReference>
<evidence type="ECO:0000259" key="4">
    <source>
        <dbReference type="SMART" id="SM00060"/>
    </source>
</evidence>
<dbReference type="Gene3D" id="2.60.40.10">
    <property type="entry name" value="Immunoglobulins"/>
    <property type="match status" value="2"/>
</dbReference>
<dbReference type="SUPFAM" id="SSF49265">
    <property type="entry name" value="Fibronectin type III"/>
    <property type="match status" value="1"/>
</dbReference>
<accession>A0ABZ0ZL50</accession>
<keyword evidence="2" id="KW-0624">Polysaccharide degradation</keyword>
<keyword evidence="2" id="KW-0119">Carbohydrate metabolism</keyword>
<feature type="domain" description="Fibronectin type-III" evidence="4">
    <location>
        <begin position="251"/>
        <end position="333"/>
    </location>
</feature>
<keyword evidence="3" id="KW-0732">Signal</keyword>
<dbReference type="RefSeq" id="WP_322936504.1">
    <property type="nucleotide sequence ID" value="NZ_CP141059.1"/>
</dbReference>
<dbReference type="InterPro" id="IPR013830">
    <property type="entry name" value="SGNH_hydro"/>
</dbReference>
<dbReference type="SMART" id="SM00060">
    <property type="entry name" value="FN3"/>
    <property type="match status" value="2"/>
</dbReference>
<dbReference type="PANTHER" id="PTHR30383">
    <property type="entry name" value="THIOESTERASE 1/PROTEASE 1/LYSOPHOSPHOLIPASE L1"/>
    <property type="match status" value="1"/>
</dbReference>
<dbReference type="InterPro" id="IPR036514">
    <property type="entry name" value="SGNH_hydro_sf"/>
</dbReference>